<reference key="1">
    <citation type="journal article" date="2011" name="Mol. Biol. Evol.">
        <title>Unity in variety -- the pan-genome of the Chlamydiae.</title>
        <authorList>
            <person name="Collingro A."/>
            <person name="Tischler P."/>
            <person name="Weinmaier T."/>
            <person name="Penz T."/>
            <person name="Heinz E."/>
            <person name="Brunham R.C."/>
            <person name="Read T.D."/>
            <person name="Bavoil P.M."/>
            <person name="Sachse K."/>
            <person name="Kahane S."/>
            <person name="Friedman M.G."/>
            <person name="Rattei T."/>
            <person name="Myers G.S.A."/>
            <person name="Horn M."/>
        </authorList>
    </citation>
    <scope>NUCLEOTIDE SEQUENCE</scope>
    <source>
        <strain>Z</strain>
    </source>
</reference>
<dbReference type="EMBL" id="FR872582">
    <property type="protein sequence ID" value="CCB88150.1"/>
    <property type="molecule type" value="Genomic_DNA"/>
</dbReference>
<dbReference type="Proteomes" id="UP000000496">
    <property type="component" value="Chromosome gsn.131"/>
</dbReference>
<name>F8L602_SIMNZ</name>
<organism evidence="1 2">
    <name type="scientific">Simkania negevensis (strain ATCC VR-1471 / DSM 27360 / Z)</name>
    <dbReference type="NCBI Taxonomy" id="331113"/>
    <lineage>
        <taxon>Bacteria</taxon>
        <taxon>Pseudomonadati</taxon>
        <taxon>Chlamydiota</taxon>
        <taxon>Chlamydiia</taxon>
        <taxon>Parachlamydiales</taxon>
        <taxon>Simkaniaceae</taxon>
        <taxon>Simkania</taxon>
    </lineage>
</organism>
<gene>
    <name evidence="1" type="ordered locus">SNE_A02730</name>
</gene>
<protein>
    <submittedName>
        <fullName evidence="1">Uncharacterized protein</fullName>
    </submittedName>
</protein>
<reference evidence="1 2" key="2">
    <citation type="journal article" date="2011" name="Mol. Biol. Evol.">
        <title>Unity in variety--the pan-genome of the Chlamydiae.</title>
        <authorList>
            <person name="Collingro A."/>
            <person name="Tischler P."/>
            <person name="Weinmaier T."/>
            <person name="Penz T."/>
            <person name="Heinz E."/>
            <person name="Brunham R.C."/>
            <person name="Read T.D."/>
            <person name="Bavoil P.M."/>
            <person name="Sachse K."/>
            <person name="Kahane S."/>
            <person name="Friedman M.G."/>
            <person name="Rattei T."/>
            <person name="Myers G.S."/>
            <person name="Horn M."/>
        </authorList>
    </citation>
    <scope>NUCLEOTIDE SEQUENCE [LARGE SCALE GENOMIC DNA]</scope>
    <source>
        <strain evidence="2">ATCC VR-1471 / Z</strain>
    </source>
</reference>
<dbReference type="HOGENOM" id="CLU_2620117_0_0_0"/>
<sequence length="78" mass="8815">MTLSVRFRTDGLQTPNSLSLINPTFSGAALDEAFISSDCHENPFEHTLATYVEEDELDNDFFIVSNWLRRCLPEDSCA</sequence>
<proteinExistence type="predicted"/>
<evidence type="ECO:0000313" key="1">
    <source>
        <dbReference type="EMBL" id="CCB88150.1"/>
    </source>
</evidence>
<accession>F8L602</accession>
<dbReference type="KEGG" id="sng:SNE_A02730"/>
<dbReference type="AlphaFoldDB" id="F8L602"/>
<keyword evidence="2" id="KW-1185">Reference proteome</keyword>
<evidence type="ECO:0000313" key="2">
    <source>
        <dbReference type="Proteomes" id="UP000000496"/>
    </source>
</evidence>